<keyword evidence="5" id="KW-0812">Transmembrane</keyword>
<accession>A0A9K3PW20</accession>
<keyword evidence="11" id="KW-1185">Reference proteome</keyword>
<reference evidence="10" key="1">
    <citation type="journal article" date="2021" name="Sci. Rep.">
        <title>Diploid genomic architecture of Nitzschia inconspicua, an elite biomass production diatom.</title>
        <authorList>
            <person name="Oliver A."/>
            <person name="Podell S."/>
            <person name="Pinowska A."/>
            <person name="Traller J.C."/>
            <person name="Smith S.R."/>
            <person name="McClure R."/>
            <person name="Beliaev A."/>
            <person name="Bohutskyi P."/>
            <person name="Hill E.A."/>
            <person name="Rabines A."/>
            <person name="Zheng H."/>
            <person name="Allen L.Z."/>
            <person name="Kuo A."/>
            <person name="Grigoriev I.V."/>
            <person name="Allen A.E."/>
            <person name="Hazlebeck D."/>
            <person name="Allen E.E."/>
        </authorList>
    </citation>
    <scope>NUCLEOTIDE SEQUENCE</scope>
    <source>
        <strain evidence="10">Hildebrandi</strain>
    </source>
</reference>
<keyword evidence="7" id="KW-0472">Membrane</keyword>
<evidence type="ECO:0000256" key="7">
    <source>
        <dbReference type="ARBA" id="ARBA00022989"/>
    </source>
</evidence>
<dbReference type="EC" id="2.7.13.3" evidence="2"/>
<dbReference type="EMBL" id="JAGRRH010000014">
    <property type="protein sequence ID" value="KAG7359294.1"/>
    <property type="molecule type" value="Genomic_DNA"/>
</dbReference>
<dbReference type="PROSITE" id="PS50109">
    <property type="entry name" value="HIS_KIN"/>
    <property type="match status" value="1"/>
</dbReference>
<feature type="compositionally biased region" description="Low complexity" evidence="8">
    <location>
        <begin position="33"/>
        <end position="47"/>
    </location>
</feature>
<evidence type="ECO:0000256" key="2">
    <source>
        <dbReference type="ARBA" id="ARBA00012438"/>
    </source>
</evidence>
<feature type="region of interest" description="Disordered" evidence="8">
    <location>
        <begin position="1"/>
        <end position="58"/>
    </location>
</feature>
<comment type="catalytic activity">
    <reaction evidence="1">
        <text>ATP + protein L-histidine = ADP + protein N-phospho-L-histidine.</text>
        <dbReference type="EC" id="2.7.13.3"/>
    </reaction>
</comment>
<sequence>MIPTTNRHPVSLDALSKQQFHYQSPDYSNAKRSSTTSSSSSSSSSKSPPLERPPIPVMPSNLFRQMAQSQLELLANSLSQTDRPCTSKVQSMILYLPAENVVTGQLEFTPAVLYPDPNTERVFIASDAASGQAPTLPKTLTKLPGFSHASALLPGYPMLSSWNNNNNNNSNNNNHQMPEVGVVEEVLCDIRFKTSALSVPLLHGSQTVGVLLVSPAAKSLDGWKEPQQQPQQQQQQQQQNDDNMAFQWTDQDKEQVSRAAQSLSMALMMDQERSALREQNNAFREGLSDSLHQVKNPIQALRTYGKILQTQIAETRNNDDPTTTSYANTPQLLQLVERLMVQSERVVDLLQPMDRLVESLDETMVFLPPAQNSSCTSQSTMVLWAERGGQPSNRNHRALDRSNNETHSPFVFSTEDTFTNHPYNTQLFGDLDMEMMFVTDVLDPVLETFHAIADEHGIQFQVIVEQEDEIPGVWGSPVCLQEAVTNVLDNAFKYTVLGKRQSQSSVNPNPNVRVTISPNINDEAAGVSIVVEDNGPGIDDDDLERIFHRGYRGEATSSMVEGKGIGLDISKALTERMGGKLEVISPRDNKFVDKQLDGTSMKFSLYRSNR</sequence>
<dbReference type="OrthoDB" id="43364at2759"/>
<feature type="domain" description="Histidine kinase" evidence="9">
    <location>
        <begin position="289"/>
        <end position="609"/>
    </location>
</feature>
<dbReference type="InterPro" id="IPR003594">
    <property type="entry name" value="HATPase_dom"/>
</dbReference>
<feature type="compositionally biased region" description="Low complexity" evidence="8">
    <location>
        <begin position="226"/>
        <end position="239"/>
    </location>
</feature>
<dbReference type="AlphaFoldDB" id="A0A9K3PW20"/>
<dbReference type="GO" id="GO:0004673">
    <property type="term" value="F:protein histidine kinase activity"/>
    <property type="evidence" value="ECO:0007669"/>
    <property type="project" value="UniProtKB-EC"/>
</dbReference>
<evidence type="ECO:0000256" key="8">
    <source>
        <dbReference type="SAM" id="MobiDB-lite"/>
    </source>
</evidence>
<evidence type="ECO:0000256" key="3">
    <source>
        <dbReference type="ARBA" id="ARBA00022553"/>
    </source>
</evidence>
<proteinExistence type="predicted"/>
<feature type="region of interest" description="Disordered" evidence="8">
    <location>
        <begin position="221"/>
        <end position="242"/>
    </location>
</feature>
<evidence type="ECO:0000256" key="1">
    <source>
        <dbReference type="ARBA" id="ARBA00000085"/>
    </source>
</evidence>
<keyword evidence="7" id="KW-1133">Transmembrane helix</keyword>
<comment type="caution">
    <text evidence="10">The sequence shown here is derived from an EMBL/GenBank/DDBJ whole genome shotgun (WGS) entry which is preliminary data.</text>
</comment>
<dbReference type="PANTHER" id="PTHR45436:SF5">
    <property type="entry name" value="SENSOR HISTIDINE KINASE TRCS"/>
    <property type="match status" value="1"/>
</dbReference>
<gene>
    <name evidence="10" type="ORF">IV203_015883</name>
</gene>
<evidence type="ECO:0000256" key="5">
    <source>
        <dbReference type="ARBA" id="ARBA00022692"/>
    </source>
</evidence>
<keyword evidence="3" id="KW-0597">Phosphoprotein</keyword>
<keyword evidence="4" id="KW-0808">Transferase</keyword>
<dbReference type="Proteomes" id="UP000693970">
    <property type="component" value="Unassembled WGS sequence"/>
</dbReference>
<evidence type="ECO:0000313" key="11">
    <source>
        <dbReference type="Proteomes" id="UP000693970"/>
    </source>
</evidence>
<dbReference type="InterPro" id="IPR005467">
    <property type="entry name" value="His_kinase_dom"/>
</dbReference>
<evidence type="ECO:0000256" key="6">
    <source>
        <dbReference type="ARBA" id="ARBA00022777"/>
    </source>
</evidence>
<organism evidence="10 11">
    <name type="scientific">Nitzschia inconspicua</name>
    <dbReference type="NCBI Taxonomy" id="303405"/>
    <lineage>
        <taxon>Eukaryota</taxon>
        <taxon>Sar</taxon>
        <taxon>Stramenopiles</taxon>
        <taxon>Ochrophyta</taxon>
        <taxon>Bacillariophyta</taxon>
        <taxon>Bacillariophyceae</taxon>
        <taxon>Bacillariophycidae</taxon>
        <taxon>Bacillariales</taxon>
        <taxon>Bacillariaceae</taxon>
        <taxon>Nitzschia</taxon>
    </lineage>
</organism>
<dbReference type="InterPro" id="IPR050428">
    <property type="entry name" value="TCS_sensor_his_kinase"/>
</dbReference>
<evidence type="ECO:0000313" key="10">
    <source>
        <dbReference type="EMBL" id="KAG7359294.1"/>
    </source>
</evidence>
<dbReference type="Pfam" id="PF02518">
    <property type="entry name" value="HATPase_c"/>
    <property type="match status" value="1"/>
</dbReference>
<dbReference type="PANTHER" id="PTHR45436">
    <property type="entry name" value="SENSOR HISTIDINE KINASE YKOH"/>
    <property type="match status" value="1"/>
</dbReference>
<keyword evidence="6 10" id="KW-0418">Kinase</keyword>
<protein>
    <recommendedName>
        <fullName evidence="2">histidine kinase</fullName>
        <ecNumber evidence="2">2.7.13.3</ecNumber>
    </recommendedName>
</protein>
<feature type="compositionally biased region" description="Polar residues" evidence="8">
    <location>
        <begin position="16"/>
        <end position="32"/>
    </location>
</feature>
<reference evidence="10" key="2">
    <citation type="submission" date="2021-04" db="EMBL/GenBank/DDBJ databases">
        <authorList>
            <person name="Podell S."/>
        </authorList>
    </citation>
    <scope>NUCLEOTIDE SEQUENCE</scope>
    <source>
        <strain evidence="10">Hildebrandi</strain>
    </source>
</reference>
<name>A0A9K3PW20_9STRA</name>
<evidence type="ECO:0000259" key="9">
    <source>
        <dbReference type="PROSITE" id="PS50109"/>
    </source>
</evidence>
<dbReference type="SMART" id="SM00387">
    <property type="entry name" value="HATPase_c"/>
    <property type="match status" value="1"/>
</dbReference>
<evidence type="ECO:0000256" key="4">
    <source>
        <dbReference type="ARBA" id="ARBA00022679"/>
    </source>
</evidence>